<dbReference type="Proteomes" id="UP000309872">
    <property type="component" value="Unassembled WGS sequence"/>
</dbReference>
<name>A0A4U0H7K6_9SPHI</name>
<sequence>MENKDLQVHYQILWEKYLLLGEEALTREEQVARLTAFNSEINSFSSLVHQFMEEMTDQIVSRMGLQNAISDATINDSAFASFYSDQINFYRTWLNNFEQIIDKSANKCTIGLTVRQLLLLLRLAKDMELLPEPQLKPYLRFLQLNVRTPVQEALSYESLRKKYSEFELTTIRQIRQLLERMLRRLNHYQATHTNK</sequence>
<dbReference type="AlphaFoldDB" id="A0A4U0H7K6"/>
<dbReference type="RefSeq" id="WP_136818555.1">
    <property type="nucleotide sequence ID" value="NZ_BMJX01000001.1"/>
</dbReference>
<evidence type="ECO:0000313" key="2">
    <source>
        <dbReference type="Proteomes" id="UP000309872"/>
    </source>
</evidence>
<dbReference type="OrthoDB" id="709031at2"/>
<protein>
    <submittedName>
        <fullName evidence="1">Uncharacterized protein</fullName>
    </submittedName>
</protein>
<organism evidence="1 2">
    <name type="scientific">Sphingobacterium alkalisoli</name>
    <dbReference type="NCBI Taxonomy" id="1874115"/>
    <lineage>
        <taxon>Bacteria</taxon>
        <taxon>Pseudomonadati</taxon>
        <taxon>Bacteroidota</taxon>
        <taxon>Sphingobacteriia</taxon>
        <taxon>Sphingobacteriales</taxon>
        <taxon>Sphingobacteriaceae</taxon>
        <taxon>Sphingobacterium</taxon>
    </lineage>
</organism>
<reference evidence="1 2" key="1">
    <citation type="submission" date="2019-04" db="EMBL/GenBank/DDBJ databases">
        <title>Sphingobacterium olei sp. nov., isolated from oil-contaminated soil.</title>
        <authorList>
            <person name="Liu B."/>
        </authorList>
    </citation>
    <scope>NUCLEOTIDE SEQUENCE [LARGE SCALE GENOMIC DNA]</scope>
    <source>
        <strain evidence="1 2">Y3L14</strain>
    </source>
</reference>
<comment type="caution">
    <text evidence="1">The sequence shown here is derived from an EMBL/GenBank/DDBJ whole genome shotgun (WGS) entry which is preliminary data.</text>
</comment>
<dbReference type="EMBL" id="SUKA01000001">
    <property type="protein sequence ID" value="TJY67688.1"/>
    <property type="molecule type" value="Genomic_DNA"/>
</dbReference>
<keyword evidence="2" id="KW-1185">Reference proteome</keyword>
<proteinExistence type="predicted"/>
<evidence type="ECO:0000313" key="1">
    <source>
        <dbReference type="EMBL" id="TJY67688.1"/>
    </source>
</evidence>
<gene>
    <name evidence="1" type="ORF">FAZ19_00025</name>
</gene>
<accession>A0A4U0H7K6</accession>